<dbReference type="EMBL" id="JAYMGO010000024">
    <property type="protein sequence ID" value="KAL1248704.1"/>
    <property type="molecule type" value="Genomic_DNA"/>
</dbReference>
<evidence type="ECO:0000313" key="1">
    <source>
        <dbReference type="EMBL" id="KAL1248704.1"/>
    </source>
</evidence>
<name>A0ABR3L6Z1_9TELE</name>
<sequence>MLCFRKALECLSALQIPYPHQCCVKKGSLILSGPQIFHWGLFSQEHRALLRRILCQVRTWQLASAGLVPGEDGGSRETKATFVFDAKTTCDINAIHHNKAFLWEPFATDKK</sequence>
<protein>
    <submittedName>
        <fullName evidence="1">Uncharacterized protein</fullName>
    </submittedName>
</protein>
<gene>
    <name evidence="1" type="ORF">QQF64_022022</name>
</gene>
<comment type="caution">
    <text evidence="1">The sequence shown here is derived from an EMBL/GenBank/DDBJ whole genome shotgun (WGS) entry which is preliminary data.</text>
</comment>
<dbReference type="Proteomes" id="UP001558613">
    <property type="component" value="Unassembled WGS sequence"/>
</dbReference>
<proteinExistence type="predicted"/>
<keyword evidence="2" id="KW-1185">Reference proteome</keyword>
<evidence type="ECO:0000313" key="2">
    <source>
        <dbReference type="Proteomes" id="UP001558613"/>
    </source>
</evidence>
<organism evidence="1 2">
    <name type="scientific">Cirrhinus molitorella</name>
    <name type="common">mud carp</name>
    <dbReference type="NCBI Taxonomy" id="172907"/>
    <lineage>
        <taxon>Eukaryota</taxon>
        <taxon>Metazoa</taxon>
        <taxon>Chordata</taxon>
        <taxon>Craniata</taxon>
        <taxon>Vertebrata</taxon>
        <taxon>Euteleostomi</taxon>
        <taxon>Actinopterygii</taxon>
        <taxon>Neopterygii</taxon>
        <taxon>Teleostei</taxon>
        <taxon>Ostariophysi</taxon>
        <taxon>Cypriniformes</taxon>
        <taxon>Cyprinidae</taxon>
        <taxon>Labeoninae</taxon>
        <taxon>Labeonini</taxon>
        <taxon>Cirrhinus</taxon>
    </lineage>
</organism>
<accession>A0ABR3L6Z1</accession>
<reference evidence="1 2" key="1">
    <citation type="submission" date="2023-09" db="EMBL/GenBank/DDBJ databases">
        <authorList>
            <person name="Wang M."/>
        </authorList>
    </citation>
    <scope>NUCLEOTIDE SEQUENCE [LARGE SCALE GENOMIC DNA]</scope>
    <source>
        <strain evidence="1">GT-2023</strain>
        <tissue evidence="1">Liver</tissue>
    </source>
</reference>